<organism evidence="4 5">
    <name type="scientific">Deinococcus metalli</name>
    <dbReference type="NCBI Taxonomy" id="1141878"/>
    <lineage>
        <taxon>Bacteria</taxon>
        <taxon>Thermotogati</taxon>
        <taxon>Deinococcota</taxon>
        <taxon>Deinococci</taxon>
        <taxon>Deinococcales</taxon>
        <taxon>Deinococcaceae</taxon>
        <taxon>Deinococcus</taxon>
    </lineage>
</organism>
<dbReference type="SUPFAM" id="SSF54593">
    <property type="entry name" value="Glyoxalase/Bleomycin resistance protein/Dihydroxybiphenyl dioxygenase"/>
    <property type="match status" value="1"/>
</dbReference>
<sequence length="322" mass="34845">MTAPHPAPLGGVHHVSALSADIAANHDFYTRVLGLRLVKKTVNQDSPGMYHLFYADGVGSPGTDMTFFDFPRAAREHRGTDSITRTTFRVTGAPALSAWAARLDDHGVPHGDIHVVDGRLHLDFEDVDGTRLSLIDDGGEGPRGEPNPHTDVHPDDQIQGLGYSGVTVADHGPTDDLLTRGLGLKVGRVYDLDGFPTHVYELGDGGPHAELHVTVRDDLPRAKPGAGGVHHVALRVHEQEDMARWLLHLADQGFGNSGLVDRHYFRSIYLRDGNGLVIELATDGPGFATDESVDDLGARLALPPFLEPRRATIEAHLRPLSV</sequence>
<dbReference type="EMBL" id="BNAJ01000007">
    <property type="protein sequence ID" value="GHF51464.1"/>
    <property type="molecule type" value="Genomic_DNA"/>
</dbReference>
<evidence type="ECO:0000313" key="3">
    <source>
        <dbReference type="EMBL" id="GHF51464.1"/>
    </source>
</evidence>
<evidence type="ECO:0000259" key="2">
    <source>
        <dbReference type="PROSITE" id="PS51819"/>
    </source>
</evidence>
<feature type="compositionally biased region" description="Basic and acidic residues" evidence="1">
    <location>
        <begin position="140"/>
        <end position="152"/>
    </location>
</feature>
<dbReference type="InterPro" id="IPR004360">
    <property type="entry name" value="Glyas_Fos-R_dOase_dom"/>
</dbReference>
<reference evidence="4 5" key="3">
    <citation type="submission" date="2020-08" db="EMBL/GenBank/DDBJ databases">
        <title>Genomic Encyclopedia of Type Strains, Phase IV (KMG-IV): sequencing the most valuable type-strain genomes for metagenomic binning, comparative biology and taxonomic classification.</title>
        <authorList>
            <person name="Goeker M."/>
        </authorList>
    </citation>
    <scope>NUCLEOTIDE SEQUENCE [LARGE SCALE GENOMIC DNA]</scope>
    <source>
        <strain evidence="4 5">DSM 27521</strain>
    </source>
</reference>
<protein>
    <submittedName>
        <fullName evidence="3 4">Glyoxalase</fullName>
    </submittedName>
</protein>
<evidence type="ECO:0000313" key="6">
    <source>
        <dbReference type="Proteomes" id="UP000619376"/>
    </source>
</evidence>
<evidence type="ECO:0000313" key="5">
    <source>
        <dbReference type="Proteomes" id="UP000539473"/>
    </source>
</evidence>
<dbReference type="Gene3D" id="3.10.180.10">
    <property type="entry name" value="2,3-Dihydroxybiphenyl 1,2-Dioxygenase, domain 1"/>
    <property type="match status" value="2"/>
</dbReference>
<dbReference type="Proteomes" id="UP000539473">
    <property type="component" value="Unassembled WGS sequence"/>
</dbReference>
<dbReference type="AlphaFoldDB" id="A0A7W8KG44"/>
<name>A0A7W8KG44_9DEIO</name>
<reference evidence="3" key="1">
    <citation type="journal article" date="2014" name="Int. J. Syst. Evol. Microbiol.">
        <title>Complete genome of a new Firmicutes species belonging to the dominant human colonic microbiota ('Ruminococcus bicirculans') reveals two chromosomes and a selective capacity to utilize plant glucans.</title>
        <authorList>
            <consortium name="NISC Comparative Sequencing Program"/>
            <person name="Wegmann U."/>
            <person name="Louis P."/>
            <person name="Goesmann A."/>
            <person name="Henrissat B."/>
            <person name="Duncan S.H."/>
            <person name="Flint H.J."/>
        </authorList>
    </citation>
    <scope>NUCLEOTIDE SEQUENCE</scope>
    <source>
        <strain evidence="3">CGMCC 1.18437</strain>
    </source>
</reference>
<dbReference type="Proteomes" id="UP000619376">
    <property type="component" value="Unassembled WGS sequence"/>
</dbReference>
<dbReference type="PANTHER" id="PTHR36110:SF4">
    <property type="entry name" value="RING-CLEAVING DIOXYGENASE MHQA-RELATED"/>
    <property type="match status" value="1"/>
</dbReference>
<accession>A0A7W8KG44</accession>
<dbReference type="PANTHER" id="PTHR36110">
    <property type="entry name" value="RING-CLEAVING DIOXYGENASE MHQE-RELATED"/>
    <property type="match status" value="1"/>
</dbReference>
<dbReference type="Pfam" id="PF00903">
    <property type="entry name" value="Glyoxalase"/>
    <property type="match status" value="2"/>
</dbReference>
<dbReference type="RefSeq" id="WP_184113254.1">
    <property type="nucleotide sequence ID" value="NZ_BNAJ01000007.1"/>
</dbReference>
<dbReference type="PROSITE" id="PS51819">
    <property type="entry name" value="VOC"/>
    <property type="match status" value="2"/>
</dbReference>
<feature type="domain" description="VOC" evidence="2">
    <location>
        <begin position="160"/>
        <end position="283"/>
    </location>
</feature>
<evidence type="ECO:0000256" key="1">
    <source>
        <dbReference type="SAM" id="MobiDB-lite"/>
    </source>
</evidence>
<feature type="domain" description="VOC" evidence="2">
    <location>
        <begin position="11"/>
        <end position="137"/>
    </location>
</feature>
<reference evidence="3" key="4">
    <citation type="submission" date="2024-05" db="EMBL/GenBank/DDBJ databases">
        <authorList>
            <person name="Sun Q."/>
            <person name="Zhou Y."/>
        </authorList>
    </citation>
    <scope>NUCLEOTIDE SEQUENCE</scope>
    <source>
        <strain evidence="3">CGMCC 1.18437</strain>
    </source>
</reference>
<dbReference type="InterPro" id="IPR052537">
    <property type="entry name" value="Extradiol_RC_dioxygenase"/>
</dbReference>
<reference evidence="6" key="2">
    <citation type="journal article" date="2019" name="Int. J. Syst. Evol. Microbiol.">
        <title>The Global Catalogue of Microorganisms (GCM) 10K type strain sequencing project: providing services to taxonomists for standard genome sequencing and annotation.</title>
        <authorList>
            <consortium name="The Broad Institute Genomics Platform"/>
            <consortium name="The Broad Institute Genome Sequencing Center for Infectious Disease"/>
            <person name="Wu L."/>
            <person name="Ma J."/>
        </authorList>
    </citation>
    <scope>NUCLEOTIDE SEQUENCE [LARGE SCALE GENOMIC DNA]</scope>
    <source>
        <strain evidence="6">CGMCC 1.18437</strain>
    </source>
</reference>
<feature type="region of interest" description="Disordered" evidence="1">
    <location>
        <begin position="133"/>
        <end position="152"/>
    </location>
</feature>
<gene>
    <name evidence="3" type="ORF">GCM10017781_30020</name>
    <name evidence="4" type="ORF">HNQ07_003066</name>
</gene>
<proteinExistence type="predicted"/>
<keyword evidence="6" id="KW-1185">Reference proteome</keyword>
<evidence type="ECO:0000313" key="4">
    <source>
        <dbReference type="EMBL" id="MBB5377574.1"/>
    </source>
</evidence>
<dbReference type="InterPro" id="IPR037523">
    <property type="entry name" value="VOC_core"/>
</dbReference>
<dbReference type="InterPro" id="IPR029068">
    <property type="entry name" value="Glyas_Bleomycin-R_OHBP_Dase"/>
</dbReference>
<dbReference type="EMBL" id="JACHFK010000007">
    <property type="protein sequence ID" value="MBB5377574.1"/>
    <property type="molecule type" value="Genomic_DNA"/>
</dbReference>
<comment type="caution">
    <text evidence="4">The sequence shown here is derived from an EMBL/GenBank/DDBJ whole genome shotgun (WGS) entry which is preliminary data.</text>
</comment>